<proteinExistence type="predicted"/>
<evidence type="ECO:0000313" key="3">
    <source>
        <dbReference type="Proteomes" id="UP000008141"/>
    </source>
</evidence>
<evidence type="ECO:0000313" key="2">
    <source>
        <dbReference type="EMBL" id="EFN56599.1"/>
    </source>
</evidence>
<sequence>MRPVGLALLPLLLCIGWAHGYEILNLRRDWSPSFCYINGVSGSPCTSQPWAAFTIRSLMPVDLVNPNATRCAPLPYNATTVADIAPELDCYARYPAGARPA</sequence>
<keyword evidence="3" id="KW-1185">Reference proteome</keyword>
<reference evidence="2 3" key="1">
    <citation type="journal article" date="2010" name="Plant Cell">
        <title>The Chlorella variabilis NC64A genome reveals adaptation to photosymbiosis, coevolution with viruses, and cryptic sex.</title>
        <authorList>
            <person name="Blanc G."/>
            <person name="Duncan G."/>
            <person name="Agarkova I."/>
            <person name="Borodovsky M."/>
            <person name="Gurnon J."/>
            <person name="Kuo A."/>
            <person name="Lindquist E."/>
            <person name="Lucas S."/>
            <person name="Pangilinan J."/>
            <person name="Polle J."/>
            <person name="Salamov A."/>
            <person name="Terry A."/>
            <person name="Yamada T."/>
            <person name="Dunigan D.D."/>
            <person name="Grigoriev I.V."/>
            <person name="Claverie J.M."/>
            <person name="Van Etten J.L."/>
        </authorList>
    </citation>
    <scope>NUCLEOTIDE SEQUENCE [LARGE SCALE GENOMIC DNA]</scope>
    <source>
        <strain evidence="2 3">NC64A</strain>
    </source>
</reference>
<dbReference type="KEGG" id="cvr:CHLNCDRAFT_144345"/>
<protein>
    <submittedName>
        <fullName evidence="2">Uncharacterized protein</fullName>
    </submittedName>
</protein>
<dbReference type="GeneID" id="17355969"/>
<dbReference type="RefSeq" id="XP_005848701.1">
    <property type="nucleotide sequence ID" value="XM_005848639.1"/>
</dbReference>
<feature type="signal peptide" evidence="1">
    <location>
        <begin position="1"/>
        <end position="20"/>
    </location>
</feature>
<dbReference type="SUPFAM" id="SSF55895">
    <property type="entry name" value="Ribonuclease Rh-like"/>
    <property type="match status" value="1"/>
</dbReference>
<dbReference type="AlphaFoldDB" id="E1ZB83"/>
<dbReference type="EMBL" id="GL433841">
    <property type="protein sequence ID" value="EFN56599.1"/>
    <property type="molecule type" value="Genomic_DNA"/>
</dbReference>
<dbReference type="InterPro" id="IPR036430">
    <property type="entry name" value="RNase_T2-like_sf"/>
</dbReference>
<feature type="chain" id="PRO_5003156048" evidence="1">
    <location>
        <begin position="21"/>
        <end position="101"/>
    </location>
</feature>
<dbReference type="GO" id="GO:0003723">
    <property type="term" value="F:RNA binding"/>
    <property type="evidence" value="ECO:0007669"/>
    <property type="project" value="InterPro"/>
</dbReference>
<accession>E1ZB83</accession>
<keyword evidence="1" id="KW-0732">Signal</keyword>
<gene>
    <name evidence="2" type="ORF">CHLNCDRAFT_144345</name>
</gene>
<name>E1ZB83_CHLVA</name>
<evidence type="ECO:0000256" key="1">
    <source>
        <dbReference type="SAM" id="SignalP"/>
    </source>
</evidence>
<dbReference type="GO" id="GO:0033897">
    <property type="term" value="F:ribonuclease T2 activity"/>
    <property type="evidence" value="ECO:0007669"/>
    <property type="project" value="InterPro"/>
</dbReference>
<dbReference type="Proteomes" id="UP000008141">
    <property type="component" value="Unassembled WGS sequence"/>
</dbReference>
<dbReference type="InParanoid" id="E1ZB83"/>
<organism evidence="3">
    <name type="scientific">Chlorella variabilis</name>
    <name type="common">Green alga</name>
    <dbReference type="NCBI Taxonomy" id="554065"/>
    <lineage>
        <taxon>Eukaryota</taxon>
        <taxon>Viridiplantae</taxon>
        <taxon>Chlorophyta</taxon>
        <taxon>core chlorophytes</taxon>
        <taxon>Trebouxiophyceae</taxon>
        <taxon>Chlorellales</taxon>
        <taxon>Chlorellaceae</taxon>
        <taxon>Chlorella clade</taxon>
        <taxon>Chlorella</taxon>
    </lineage>
</organism>
<dbReference type="Gene3D" id="3.90.730.10">
    <property type="entry name" value="Ribonuclease T2-like"/>
    <property type="match status" value="1"/>
</dbReference>